<dbReference type="PANTHER" id="PTHR47506:SF6">
    <property type="entry name" value="HTH-TYPE TRANSCRIPTIONAL REPRESSOR NEMR"/>
    <property type="match status" value="1"/>
</dbReference>
<dbReference type="PROSITE" id="PS50977">
    <property type="entry name" value="HTH_TETR_2"/>
    <property type="match status" value="1"/>
</dbReference>
<dbReference type="InterPro" id="IPR009057">
    <property type="entry name" value="Homeodomain-like_sf"/>
</dbReference>
<evidence type="ECO:0000256" key="4">
    <source>
        <dbReference type="PROSITE-ProRule" id="PRU00335"/>
    </source>
</evidence>
<dbReference type="EMBL" id="VNJK01000001">
    <property type="protein sequence ID" value="TVX91840.1"/>
    <property type="molecule type" value="Genomic_DNA"/>
</dbReference>
<keyword evidence="3" id="KW-0804">Transcription</keyword>
<dbReference type="GO" id="GO:0003677">
    <property type="term" value="F:DNA binding"/>
    <property type="evidence" value="ECO:0007669"/>
    <property type="project" value="UniProtKB-UniRule"/>
</dbReference>
<dbReference type="Proteomes" id="UP000318102">
    <property type="component" value="Unassembled WGS sequence"/>
</dbReference>
<dbReference type="OrthoDB" id="9814703at2"/>
<dbReference type="SUPFAM" id="SSF48498">
    <property type="entry name" value="Tetracyclin repressor-like, C-terminal domain"/>
    <property type="match status" value="1"/>
</dbReference>
<dbReference type="Pfam" id="PF00440">
    <property type="entry name" value="TetR_N"/>
    <property type="match status" value="1"/>
</dbReference>
<organism evidence="6 7">
    <name type="scientific">Paenibacillus agilis</name>
    <dbReference type="NCBI Taxonomy" id="3020863"/>
    <lineage>
        <taxon>Bacteria</taxon>
        <taxon>Bacillati</taxon>
        <taxon>Bacillota</taxon>
        <taxon>Bacilli</taxon>
        <taxon>Bacillales</taxon>
        <taxon>Paenibacillaceae</taxon>
        <taxon>Paenibacillus</taxon>
    </lineage>
</organism>
<sequence length="216" mass="24945">MPKVNEDYIYKKKTQILDAAFVVFQQKPLYEMTMLDVIKEARISKGGIYRYFGDIDEVIIALLNRETAKNNYKHQIDELIASTDTTVRTIEALFDFLANYIHNSPATLGKFQFELTVYYANHPEKVEKFKSNLTEQENGQYFISTLFNEITKGVNKAEFQALFPLHDIFTFITTSIDGAVHKVVMQRCYNVNANPIDVRQMFKMISCSVVHMLGVK</sequence>
<dbReference type="SUPFAM" id="SSF46689">
    <property type="entry name" value="Homeodomain-like"/>
    <property type="match status" value="1"/>
</dbReference>
<evidence type="ECO:0000259" key="5">
    <source>
        <dbReference type="PROSITE" id="PS50977"/>
    </source>
</evidence>
<evidence type="ECO:0000256" key="2">
    <source>
        <dbReference type="ARBA" id="ARBA00023125"/>
    </source>
</evidence>
<accession>A0A559IW35</accession>
<reference evidence="6 7" key="1">
    <citation type="submission" date="2019-07" db="EMBL/GenBank/DDBJ databases">
        <authorList>
            <person name="Kim J."/>
        </authorList>
    </citation>
    <scope>NUCLEOTIDE SEQUENCE [LARGE SCALE GENOMIC DNA]</scope>
    <source>
        <strain evidence="6 7">N4</strain>
    </source>
</reference>
<dbReference type="PANTHER" id="PTHR47506">
    <property type="entry name" value="TRANSCRIPTIONAL REGULATORY PROTEIN"/>
    <property type="match status" value="1"/>
</dbReference>
<keyword evidence="1" id="KW-0805">Transcription regulation</keyword>
<comment type="caution">
    <text evidence="6">The sequence shown here is derived from an EMBL/GenBank/DDBJ whole genome shotgun (WGS) entry which is preliminary data.</text>
</comment>
<dbReference type="Gene3D" id="1.10.357.10">
    <property type="entry name" value="Tetracycline Repressor, domain 2"/>
    <property type="match status" value="1"/>
</dbReference>
<dbReference type="InterPro" id="IPR001647">
    <property type="entry name" value="HTH_TetR"/>
</dbReference>
<dbReference type="AlphaFoldDB" id="A0A559IW35"/>
<dbReference type="RefSeq" id="WP_144986731.1">
    <property type="nucleotide sequence ID" value="NZ_VNJK01000001.1"/>
</dbReference>
<proteinExistence type="predicted"/>
<keyword evidence="7" id="KW-1185">Reference proteome</keyword>
<protein>
    <submittedName>
        <fullName evidence="6">TetR/AcrR family transcriptional regulator</fullName>
    </submittedName>
</protein>
<evidence type="ECO:0000313" key="7">
    <source>
        <dbReference type="Proteomes" id="UP000318102"/>
    </source>
</evidence>
<gene>
    <name evidence="6" type="ORF">FPZ44_01450</name>
</gene>
<feature type="domain" description="HTH tetR-type" evidence="5">
    <location>
        <begin position="10"/>
        <end position="70"/>
    </location>
</feature>
<feature type="DNA-binding region" description="H-T-H motif" evidence="4">
    <location>
        <begin position="33"/>
        <end position="52"/>
    </location>
</feature>
<dbReference type="Gene3D" id="1.10.10.60">
    <property type="entry name" value="Homeodomain-like"/>
    <property type="match status" value="1"/>
</dbReference>
<evidence type="ECO:0000256" key="1">
    <source>
        <dbReference type="ARBA" id="ARBA00023015"/>
    </source>
</evidence>
<evidence type="ECO:0000256" key="3">
    <source>
        <dbReference type="ARBA" id="ARBA00023163"/>
    </source>
</evidence>
<evidence type="ECO:0000313" key="6">
    <source>
        <dbReference type="EMBL" id="TVX91840.1"/>
    </source>
</evidence>
<keyword evidence="2 4" id="KW-0238">DNA-binding</keyword>
<name>A0A559IW35_9BACL</name>
<dbReference type="InterPro" id="IPR036271">
    <property type="entry name" value="Tet_transcr_reg_TetR-rel_C_sf"/>
</dbReference>